<name>A0A383W0Y0_TETOB</name>
<feature type="compositionally biased region" description="Low complexity" evidence="1">
    <location>
        <begin position="257"/>
        <end position="266"/>
    </location>
</feature>
<sequence length="534" mass="56004">MAAAQPEWSWQATEALLARLSPPSAAALHREYANCQRLTAWLNSDPLTAHFDQLTASQRSGVLQRWCALAQPLLQVITHQADQITSTCPAAFSAVGVLLNGLGVFLERCVNQEAAEQQAAVQQQITQHTAGLAPVLGPIMATIAAQLGRVTPQQRAATIGAAATADRFRNYFPTHSDVCMAAHLLAFWKSLAMVWPGSLLRSSSSSSSSSSSRRARSSSSGSSSSSSSLQETVLPACDLAVNLLKTWPPTKPGTAPSSSSSSSNSSGECHRSHRELRGVSPVKTKTAAAVVTASPAVAAAAAAAEAAASDQQQQRQQQQEQQLYLTVPAHHTAVLEMLLAPAVPAELDVISKPKLKLLRHALYIAVDFLLLGSSSNSSSSSNGRRLGMVMQLPRIPVEMCPPLHLLVCEAAALAPELRCLHSALIFQMSLLDIHMQAKIPDPPTAATINAAAAAYSDGLTASLLLMGPALLHAVKHSKDGDVEMPAGGGGCPLGPGGVFLKGAALKDAAVNLFGSVIMKICPPFVGAWQESKDT</sequence>
<organism evidence="2 3">
    <name type="scientific">Tetradesmus obliquus</name>
    <name type="common">Green alga</name>
    <name type="synonym">Acutodesmus obliquus</name>
    <dbReference type="NCBI Taxonomy" id="3088"/>
    <lineage>
        <taxon>Eukaryota</taxon>
        <taxon>Viridiplantae</taxon>
        <taxon>Chlorophyta</taxon>
        <taxon>core chlorophytes</taxon>
        <taxon>Chlorophyceae</taxon>
        <taxon>CS clade</taxon>
        <taxon>Sphaeropleales</taxon>
        <taxon>Scenedesmaceae</taxon>
        <taxon>Tetradesmus</taxon>
    </lineage>
</organism>
<evidence type="ECO:0000256" key="1">
    <source>
        <dbReference type="SAM" id="MobiDB-lite"/>
    </source>
</evidence>
<feature type="region of interest" description="Disordered" evidence="1">
    <location>
        <begin position="248"/>
        <end position="281"/>
    </location>
</feature>
<proteinExistence type="predicted"/>
<accession>A0A383W0Y0</accession>
<evidence type="ECO:0000313" key="3">
    <source>
        <dbReference type="Proteomes" id="UP000256970"/>
    </source>
</evidence>
<protein>
    <submittedName>
        <fullName evidence="2">Uncharacterized protein</fullName>
    </submittedName>
</protein>
<evidence type="ECO:0000313" key="2">
    <source>
        <dbReference type="EMBL" id="SZX70840.1"/>
    </source>
</evidence>
<gene>
    <name evidence="2" type="ORF">BQ4739_LOCUS11006</name>
</gene>
<keyword evidence="3" id="KW-1185">Reference proteome</keyword>
<dbReference type="EMBL" id="FNXT01001014">
    <property type="protein sequence ID" value="SZX70840.1"/>
    <property type="molecule type" value="Genomic_DNA"/>
</dbReference>
<feature type="region of interest" description="Disordered" evidence="1">
    <location>
        <begin position="202"/>
        <end position="229"/>
    </location>
</feature>
<dbReference type="Proteomes" id="UP000256970">
    <property type="component" value="Unassembled WGS sequence"/>
</dbReference>
<reference evidence="2 3" key="1">
    <citation type="submission" date="2016-10" db="EMBL/GenBank/DDBJ databases">
        <authorList>
            <person name="Cai Z."/>
        </authorList>
    </citation>
    <scope>NUCLEOTIDE SEQUENCE [LARGE SCALE GENOMIC DNA]</scope>
</reference>
<dbReference type="AlphaFoldDB" id="A0A383W0Y0"/>